<feature type="compositionally biased region" description="Acidic residues" evidence="1">
    <location>
        <begin position="189"/>
        <end position="199"/>
    </location>
</feature>
<dbReference type="EMBL" id="JARJLG010000261">
    <property type="protein sequence ID" value="KAJ7722148.1"/>
    <property type="molecule type" value="Genomic_DNA"/>
</dbReference>
<dbReference type="PANTHER" id="PTHR46929:SF3">
    <property type="entry name" value="MYB_SANT-LIKE DOMAIN-CONTAINING PROTEIN"/>
    <property type="match status" value="1"/>
</dbReference>
<evidence type="ECO:0000313" key="3">
    <source>
        <dbReference type="EMBL" id="KAJ7722148.1"/>
    </source>
</evidence>
<reference evidence="3" key="1">
    <citation type="submission" date="2023-03" db="EMBL/GenBank/DDBJ databases">
        <title>Massive genome expansion in bonnet fungi (Mycena s.s.) driven by repeated elements and novel gene families across ecological guilds.</title>
        <authorList>
            <consortium name="Lawrence Berkeley National Laboratory"/>
            <person name="Harder C.B."/>
            <person name="Miyauchi S."/>
            <person name="Viragh M."/>
            <person name="Kuo A."/>
            <person name="Thoen E."/>
            <person name="Andreopoulos B."/>
            <person name="Lu D."/>
            <person name="Skrede I."/>
            <person name="Drula E."/>
            <person name="Henrissat B."/>
            <person name="Morin E."/>
            <person name="Kohler A."/>
            <person name="Barry K."/>
            <person name="LaButti K."/>
            <person name="Morin E."/>
            <person name="Salamov A."/>
            <person name="Lipzen A."/>
            <person name="Mereny Z."/>
            <person name="Hegedus B."/>
            <person name="Baldrian P."/>
            <person name="Stursova M."/>
            <person name="Weitz H."/>
            <person name="Taylor A."/>
            <person name="Grigoriev I.V."/>
            <person name="Nagy L.G."/>
            <person name="Martin F."/>
            <person name="Kauserud H."/>
        </authorList>
    </citation>
    <scope>NUCLEOTIDE SEQUENCE</scope>
    <source>
        <strain evidence="3">CBHHK188m</strain>
    </source>
</reference>
<dbReference type="AlphaFoldDB" id="A0AAD7MLW7"/>
<gene>
    <name evidence="3" type="ORF">DFH07DRAFT_783940</name>
</gene>
<sequence length="343" mass="37139">MPKAKAKDDMLSNAGNDGGPTKTARKRDKCTAGMMGILIQVLVAEKKLGRQAESGWTSESYNRVVVALKAAGIIRDSKQVKSCWTRTKGQYKVMKEMLGLSGFGLDPKTKALTAEEEVWDAYLAKHPKRKPFKHRPFPHYDDMALLCDDVMATGEDTFSNGASGGNQGLDSEILNDIDNSFGAGRAGDDADDEEDEEDDKPGRDVFSNISNNSASSASTPQPKALKNVAPVSSQKVGSKRSRHGRMSSMSVLAGLATSVETLAASFQEESQSKLTSDSPARRNKAWNAMLAEEGADLSDTEFAVAVEVFSKTICADQYLQFPADRKGARRVWLNTAIARTMGI</sequence>
<protein>
    <recommendedName>
        <fullName evidence="2">Myb/SANT-like domain-containing protein</fullName>
    </recommendedName>
</protein>
<comment type="caution">
    <text evidence="3">The sequence shown here is derived from an EMBL/GenBank/DDBJ whole genome shotgun (WGS) entry which is preliminary data.</text>
</comment>
<feature type="compositionally biased region" description="Basic and acidic residues" evidence="1">
    <location>
        <begin position="1"/>
        <end position="10"/>
    </location>
</feature>
<feature type="domain" description="Myb/SANT-like" evidence="2">
    <location>
        <begin position="34"/>
        <end position="122"/>
    </location>
</feature>
<dbReference type="Proteomes" id="UP001215280">
    <property type="component" value="Unassembled WGS sequence"/>
</dbReference>
<dbReference type="Pfam" id="PF12776">
    <property type="entry name" value="Myb_DNA-bind_3"/>
    <property type="match status" value="1"/>
</dbReference>
<evidence type="ECO:0000313" key="4">
    <source>
        <dbReference type="Proteomes" id="UP001215280"/>
    </source>
</evidence>
<organism evidence="3 4">
    <name type="scientific">Mycena maculata</name>
    <dbReference type="NCBI Taxonomy" id="230809"/>
    <lineage>
        <taxon>Eukaryota</taxon>
        <taxon>Fungi</taxon>
        <taxon>Dikarya</taxon>
        <taxon>Basidiomycota</taxon>
        <taxon>Agaricomycotina</taxon>
        <taxon>Agaricomycetes</taxon>
        <taxon>Agaricomycetidae</taxon>
        <taxon>Agaricales</taxon>
        <taxon>Marasmiineae</taxon>
        <taxon>Mycenaceae</taxon>
        <taxon>Mycena</taxon>
    </lineage>
</organism>
<evidence type="ECO:0000259" key="2">
    <source>
        <dbReference type="Pfam" id="PF12776"/>
    </source>
</evidence>
<name>A0AAD7MLW7_9AGAR</name>
<evidence type="ECO:0000256" key="1">
    <source>
        <dbReference type="SAM" id="MobiDB-lite"/>
    </source>
</evidence>
<proteinExistence type="predicted"/>
<keyword evidence="4" id="KW-1185">Reference proteome</keyword>
<dbReference type="PANTHER" id="PTHR46929">
    <property type="entry name" value="EXPRESSED PROTEIN"/>
    <property type="match status" value="1"/>
</dbReference>
<feature type="compositionally biased region" description="Low complexity" evidence="1">
    <location>
        <begin position="207"/>
        <end position="218"/>
    </location>
</feature>
<dbReference type="InterPro" id="IPR024752">
    <property type="entry name" value="Myb/SANT-like_dom"/>
</dbReference>
<accession>A0AAD7MLW7</accession>
<feature type="region of interest" description="Disordered" evidence="1">
    <location>
        <begin position="1"/>
        <end position="27"/>
    </location>
</feature>
<feature type="region of interest" description="Disordered" evidence="1">
    <location>
        <begin position="158"/>
        <end position="246"/>
    </location>
</feature>